<keyword evidence="8 16" id="KW-0227">DNA damage</keyword>
<dbReference type="FunFam" id="1.20.1060.10:FF:000001">
    <property type="entry name" value="DNA polymerase I"/>
    <property type="match status" value="1"/>
</dbReference>
<keyword evidence="13 16" id="KW-0234">DNA repair</keyword>
<gene>
    <name evidence="16" type="primary">polA</name>
    <name evidence="20" type="ORF">DCF15_18625</name>
</gene>
<dbReference type="InterPro" id="IPR002421">
    <property type="entry name" value="5-3_exonuclease"/>
</dbReference>
<evidence type="ECO:0000256" key="5">
    <source>
        <dbReference type="ARBA" id="ARBA00022695"/>
    </source>
</evidence>
<dbReference type="FunFam" id="1.10.150.20:FF:000002">
    <property type="entry name" value="DNA polymerase I"/>
    <property type="match status" value="1"/>
</dbReference>
<evidence type="ECO:0000256" key="2">
    <source>
        <dbReference type="ARBA" id="ARBA00012417"/>
    </source>
</evidence>
<dbReference type="Pfam" id="PF01367">
    <property type="entry name" value="5_3_exonuc"/>
    <property type="match status" value="1"/>
</dbReference>
<comment type="catalytic activity">
    <reaction evidence="14 16">
        <text>DNA(n) + a 2'-deoxyribonucleoside 5'-triphosphate = DNA(n+1) + diphosphate</text>
        <dbReference type="Rhea" id="RHEA:22508"/>
        <dbReference type="Rhea" id="RHEA-COMP:17339"/>
        <dbReference type="Rhea" id="RHEA-COMP:17340"/>
        <dbReference type="ChEBI" id="CHEBI:33019"/>
        <dbReference type="ChEBI" id="CHEBI:61560"/>
        <dbReference type="ChEBI" id="CHEBI:173112"/>
        <dbReference type="EC" id="2.7.7.7"/>
    </reaction>
</comment>
<keyword evidence="12 16" id="KW-0238">DNA-binding</keyword>
<reference evidence="20 21" key="2">
    <citation type="submission" date="2018-06" db="EMBL/GenBank/DDBJ databases">
        <title>Metagenomic assembly of (sub)arctic Cyanobacteria and their associated microbiome from non-axenic cultures.</title>
        <authorList>
            <person name="Baurain D."/>
        </authorList>
    </citation>
    <scope>NUCLEOTIDE SEQUENCE [LARGE SCALE GENOMIC DNA]</scope>
    <source>
        <strain evidence="20">ULC027bin1</strain>
    </source>
</reference>
<dbReference type="GO" id="GO:0008409">
    <property type="term" value="F:5'-3' exonuclease activity"/>
    <property type="evidence" value="ECO:0007669"/>
    <property type="project" value="UniProtKB-UniRule"/>
</dbReference>
<organism evidence="20 21">
    <name type="scientific">Phormidesmis priestleyi</name>
    <dbReference type="NCBI Taxonomy" id="268141"/>
    <lineage>
        <taxon>Bacteria</taxon>
        <taxon>Bacillati</taxon>
        <taxon>Cyanobacteriota</taxon>
        <taxon>Cyanophyceae</taxon>
        <taxon>Leptolyngbyales</taxon>
        <taxon>Leptolyngbyaceae</taxon>
        <taxon>Phormidesmis</taxon>
    </lineage>
</organism>
<dbReference type="InterPro" id="IPR001098">
    <property type="entry name" value="DNA-dir_DNA_pol_A_palm_dom"/>
</dbReference>
<dbReference type="CDD" id="cd08637">
    <property type="entry name" value="DNA_pol_A_pol_I_C"/>
    <property type="match status" value="1"/>
</dbReference>
<evidence type="ECO:0000256" key="12">
    <source>
        <dbReference type="ARBA" id="ARBA00023125"/>
    </source>
</evidence>
<dbReference type="CDD" id="cd09859">
    <property type="entry name" value="PIN_53EXO"/>
    <property type="match status" value="1"/>
</dbReference>
<dbReference type="Pfam" id="PF00476">
    <property type="entry name" value="DNA_pol_A"/>
    <property type="match status" value="1"/>
</dbReference>
<dbReference type="NCBIfam" id="NF004397">
    <property type="entry name" value="PRK05755.1"/>
    <property type="match status" value="1"/>
</dbReference>
<evidence type="ECO:0000256" key="7">
    <source>
        <dbReference type="ARBA" id="ARBA00022722"/>
    </source>
</evidence>
<dbReference type="EMBL" id="QBMP01000261">
    <property type="protein sequence ID" value="PZO47778.1"/>
    <property type="molecule type" value="Genomic_DNA"/>
</dbReference>
<dbReference type="AlphaFoldDB" id="A0A2W4YYC9"/>
<dbReference type="Gene3D" id="1.10.150.20">
    <property type="entry name" value="5' to 3' exonuclease, C-terminal subdomain"/>
    <property type="match status" value="2"/>
</dbReference>
<proteinExistence type="inferred from homology"/>
<dbReference type="SMART" id="SM00474">
    <property type="entry name" value="35EXOc"/>
    <property type="match status" value="1"/>
</dbReference>
<dbReference type="SMART" id="SM00475">
    <property type="entry name" value="53EXOc"/>
    <property type="match status" value="1"/>
</dbReference>
<evidence type="ECO:0000259" key="18">
    <source>
        <dbReference type="SMART" id="SM00475"/>
    </source>
</evidence>
<dbReference type="GO" id="GO:0006261">
    <property type="term" value="P:DNA-templated DNA replication"/>
    <property type="evidence" value="ECO:0007669"/>
    <property type="project" value="UniProtKB-UniRule"/>
</dbReference>
<keyword evidence="9 16" id="KW-0378">Hydrolase</keyword>
<dbReference type="Pfam" id="PF01612">
    <property type="entry name" value="DNA_pol_A_exo1"/>
    <property type="match status" value="1"/>
</dbReference>
<keyword evidence="10 16" id="KW-0269">Exonuclease</keyword>
<dbReference type="InterPro" id="IPR012337">
    <property type="entry name" value="RNaseH-like_sf"/>
</dbReference>
<dbReference type="GO" id="GO:0006302">
    <property type="term" value="P:double-strand break repair"/>
    <property type="evidence" value="ECO:0007669"/>
    <property type="project" value="TreeGrafter"/>
</dbReference>
<dbReference type="SUPFAM" id="SSF56672">
    <property type="entry name" value="DNA/RNA polymerases"/>
    <property type="match status" value="1"/>
</dbReference>
<dbReference type="InterPro" id="IPR020045">
    <property type="entry name" value="DNA_polI_H3TH"/>
</dbReference>
<dbReference type="NCBIfam" id="TIGR00593">
    <property type="entry name" value="pola"/>
    <property type="match status" value="1"/>
</dbReference>
<comment type="function">
    <text evidence="16">In addition to polymerase activity, this DNA polymerase exhibits 3'-5' and 5'-3' exonuclease activity.</text>
</comment>
<evidence type="ECO:0000256" key="1">
    <source>
        <dbReference type="ARBA" id="ARBA00007705"/>
    </source>
</evidence>
<feature type="domain" description="DNA-directed DNA polymerase family A palm" evidence="19">
    <location>
        <begin position="710"/>
        <end position="932"/>
    </location>
</feature>
<dbReference type="SMART" id="SM00279">
    <property type="entry name" value="HhH2"/>
    <property type="match status" value="1"/>
</dbReference>
<dbReference type="InterPro" id="IPR043502">
    <property type="entry name" value="DNA/RNA_pol_sf"/>
</dbReference>
<dbReference type="InterPro" id="IPR002562">
    <property type="entry name" value="3'-5'_exonuclease_dom"/>
</dbReference>
<dbReference type="Gene3D" id="3.40.50.1010">
    <property type="entry name" value="5'-nuclease"/>
    <property type="match status" value="1"/>
</dbReference>
<dbReference type="InterPro" id="IPR020046">
    <property type="entry name" value="5-3_exonucl_a-hlix_arch_N"/>
</dbReference>
<dbReference type="PRINTS" id="PR00868">
    <property type="entry name" value="DNAPOLI"/>
</dbReference>
<keyword evidence="6 16" id="KW-0235">DNA replication</keyword>
<dbReference type="SUPFAM" id="SSF53098">
    <property type="entry name" value="Ribonuclease H-like"/>
    <property type="match status" value="1"/>
</dbReference>
<evidence type="ECO:0000313" key="20">
    <source>
        <dbReference type="EMBL" id="PZO47778.1"/>
    </source>
</evidence>
<name>A0A2W4YYC9_9CYAN</name>
<dbReference type="Gene3D" id="1.20.1060.10">
    <property type="entry name" value="Taq DNA Polymerase, Chain T, domain 4"/>
    <property type="match status" value="1"/>
</dbReference>
<dbReference type="SUPFAM" id="SSF88723">
    <property type="entry name" value="PIN domain-like"/>
    <property type="match status" value="1"/>
</dbReference>
<keyword evidence="5 16" id="KW-0548">Nucleotidyltransferase</keyword>
<evidence type="ECO:0000256" key="15">
    <source>
        <dbReference type="NCBIfam" id="TIGR00593"/>
    </source>
</evidence>
<keyword evidence="11 16" id="KW-0239">DNA-directed DNA polymerase</keyword>
<dbReference type="PANTHER" id="PTHR10133:SF27">
    <property type="entry name" value="DNA POLYMERASE NU"/>
    <property type="match status" value="1"/>
</dbReference>
<dbReference type="GO" id="GO:0003887">
    <property type="term" value="F:DNA-directed DNA polymerase activity"/>
    <property type="evidence" value="ECO:0007669"/>
    <property type="project" value="UniProtKB-UniRule"/>
</dbReference>
<evidence type="ECO:0000259" key="17">
    <source>
        <dbReference type="SMART" id="SM00474"/>
    </source>
</evidence>
<comment type="similarity">
    <text evidence="1 16">Belongs to the DNA polymerase type-A family.</text>
</comment>
<dbReference type="CDD" id="cd06139">
    <property type="entry name" value="DNA_polA_I_Ecoli_like_exo"/>
    <property type="match status" value="1"/>
</dbReference>
<dbReference type="Gene3D" id="3.30.420.10">
    <property type="entry name" value="Ribonuclease H-like superfamily/Ribonuclease H"/>
    <property type="match status" value="1"/>
</dbReference>
<dbReference type="InterPro" id="IPR018320">
    <property type="entry name" value="DNA_polymerase_1"/>
</dbReference>
<dbReference type="Gene3D" id="3.30.70.370">
    <property type="match status" value="1"/>
</dbReference>
<dbReference type="GO" id="GO:0008408">
    <property type="term" value="F:3'-5' exonuclease activity"/>
    <property type="evidence" value="ECO:0007669"/>
    <property type="project" value="UniProtKB-UniRule"/>
</dbReference>
<dbReference type="InterPro" id="IPR008918">
    <property type="entry name" value="HhH2"/>
</dbReference>
<accession>A0A2W4YYC9</accession>
<feature type="domain" description="3'-5' exonuclease" evidence="17">
    <location>
        <begin position="354"/>
        <end position="540"/>
    </location>
</feature>
<dbReference type="FunFam" id="1.10.150.20:FF:000003">
    <property type="entry name" value="DNA polymerase I"/>
    <property type="match status" value="1"/>
</dbReference>
<protein>
    <recommendedName>
        <fullName evidence="3 15">DNA polymerase I</fullName>
        <ecNumber evidence="2 15">2.7.7.7</ecNumber>
    </recommendedName>
</protein>
<evidence type="ECO:0000256" key="16">
    <source>
        <dbReference type="RuleBase" id="RU004460"/>
    </source>
</evidence>
<evidence type="ECO:0000256" key="13">
    <source>
        <dbReference type="ARBA" id="ARBA00023204"/>
    </source>
</evidence>
<dbReference type="SMART" id="SM00482">
    <property type="entry name" value="POLAc"/>
    <property type="match status" value="1"/>
</dbReference>
<dbReference type="CDD" id="cd09898">
    <property type="entry name" value="H3TH_53EXO"/>
    <property type="match status" value="1"/>
</dbReference>
<dbReference type="Pfam" id="PF02739">
    <property type="entry name" value="5_3_exonuc_N"/>
    <property type="match status" value="1"/>
</dbReference>
<evidence type="ECO:0000256" key="3">
    <source>
        <dbReference type="ARBA" id="ARBA00020311"/>
    </source>
</evidence>
<evidence type="ECO:0000256" key="9">
    <source>
        <dbReference type="ARBA" id="ARBA00022801"/>
    </source>
</evidence>
<evidence type="ECO:0000256" key="11">
    <source>
        <dbReference type="ARBA" id="ARBA00022932"/>
    </source>
</evidence>
<dbReference type="SUPFAM" id="SSF47807">
    <property type="entry name" value="5' to 3' exonuclease, C-terminal subdomain"/>
    <property type="match status" value="1"/>
</dbReference>
<dbReference type="EC" id="2.7.7.7" evidence="2 15"/>
<dbReference type="InterPro" id="IPR002298">
    <property type="entry name" value="DNA_polymerase_A"/>
</dbReference>
<sequence length="968" mass="107268">MSADQAKPVLILVDGHSLAFRSYYAFARSRDGGLRTSTGIPTSVCFGFLKSLMDTLEAEKPAYAAVTFDLATPTFRHEETDTYKAGRAETPEDFTEDVENLKGLLGALKLPIFCTPGYEADDMIGTLATRAKAKGFRVKILSGDQDLFQLIDDQEDIKVVYLSTTFGSKTSTAREFGVAEVLEKLRILPCQVIDYKALCGDKSDNIPGVKGIGKKTAVKLLETYGNLETIYASIDEIKGAVKKKLEEGKELADQSKFLATIVTDVPVETDLETCKLEGFDSNDVIPVLKRLEMQHFVNRLSKLQASFGGESDYKPYVKSAPVADDFEDEDTAFFSAEETDASSGTGLSGVSIQPQIIIVDAQLQELVTRLKSHTNIQKPVAWDTETTSINPLEADLVGIGCCWGEDVKDLAYIPVGHIKGDQLSVETVIEALRPILEDERYPKALQNAKYDRLVLRRAGIHLRGVVFDSMLASYVLDPENTHNLADLALRYLSLTTVSYTDLVPKGKTIGEVAIASVADYCGSDVHTTYRLVPLLKADLVEVVELEKLFNDIEMPVEPVLASMEAAGIRIDKAYLNEFSKRLETDLASIEKSAYAAAGEEFNLGSPKQLSTLFFDTLGLDKRKSRKNKTGYSTDASTLEKLQGDHPVVDAVIEHRTLSKLKSTYVDALPALILPSTGRVHTDFNQAVTSTGRLSSSNPNLQNIPTRTAFSRQIRQAFLPKAGWHLVAADYSQIELRILAHLSQEPILVEAYRSNDDVHRLTATLLFDKAKEEITADERRMAKIINFGVIYGMGAVRFARETGVHRLDAKTFIDRFNDRYPKVFEYLQQMQREAIAHGYVQTIAGRRRYFNFTTRSLQALKGTDPKAIDLSQLRTNGYDAGSLRAAANAPIQGSSADIIKVAMIHIHDLLKSYQANMLLQVHDELIFEVPPEEWDELKPKIENTMETAVDLIVPLKVEANAGKNWMEAK</sequence>
<dbReference type="GO" id="GO:0003677">
    <property type="term" value="F:DNA binding"/>
    <property type="evidence" value="ECO:0007669"/>
    <property type="project" value="UniProtKB-UniRule"/>
</dbReference>
<evidence type="ECO:0000256" key="14">
    <source>
        <dbReference type="ARBA" id="ARBA00049244"/>
    </source>
</evidence>
<keyword evidence="4 16" id="KW-0808">Transferase</keyword>
<reference evidence="21" key="1">
    <citation type="submission" date="2018-04" db="EMBL/GenBank/DDBJ databases">
        <authorList>
            <person name="Cornet L."/>
        </authorList>
    </citation>
    <scope>NUCLEOTIDE SEQUENCE [LARGE SCALE GENOMIC DNA]</scope>
</reference>
<evidence type="ECO:0000256" key="8">
    <source>
        <dbReference type="ARBA" id="ARBA00022763"/>
    </source>
</evidence>
<evidence type="ECO:0000256" key="6">
    <source>
        <dbReference type="ARBA" id="ARBA00022705"/>
    </source>
</evidence>
<feature type="domain" description="5'-3' exonuclease" evidence="18">
    <location>
        <begin position="6"/>
        <end position="277"/>
    </location>
</feature>
<comment type="caution">
    <text evidence="20">The sequence shown here is derived from an EMBL/GenBank/DDBJ whole genome shotgun (WGS) entry which is preliminary data.</text>
</comment>
<evidence type="ECO:0000256" key="10">
    <source>
        <dbReference type="ARBA" id="ARBA00022839"/>
    </source>
</evidence>
<dbReference type="InterPro" id="IPR036279">
    <property type="entry name" value="5-3_exonuclease_C_sf"/>
</dbReference>
<keyword evidence="7" id="KW-0540">Nuclease</keyword>
<dbReference type="InterPro" id="IPR036397">
    <property type="entry name" value="RNaseH_sf"/>
</dbReference>
<dbReference type="PANTHER" id="PTHR10133">
    <property type="entry name" value="DNA POLYMERASE I"/>
    <property type="match status" value="1"/>
</dbReference>
<evidence type="ECO:0000256" key="4">
    <source>
        <dbReference type="ARBA" id="ARBA00022679"/>
    </source>
</evidence>
<dbReference type="Proteomes" id="UP000249794">
    <property type="component" value="Unassembled WGS sequence"/>
</dbReference>
<dbReference type="InterPro" id="IPR029060">
    <property type="entry name" value="PIN-like_dom_sf"/>
</dbReference>
<evidence type="ECO:0000259" key="19">
    <source>
        <dbReference type="SMART" id="SM00482"/>
    </source>
</evidence>
<evidence type="ECO:0000313" key="21">
    <source>
        <dbReference type="Proteomes" id="UP000249794"/>
    </source>
</evidence>